<sequence>MTVTVTDDGIWLNPPPTHPLVLTLDGRYVWSFTPLRDGRTQGAGVLVEWPGALRSFLNGRSTVRVGAVGDTDTPLFEDEVVLGTPVDEDARVRVEDRNGQPLAIDKVGHLCRAFEETDEQIRDEILVGTKRALDDLREHAGVEAYLNYGALLGAIRDGAMIAHDSDTDVCYLSRHGSPADVILESFHVERVMRSRGWKAIRMSGGDVKLMLPLSDGRDCHIDIFVAFRVGDTFYQLGNRSGSLPTSAILPPSTITLHGVDFPAPADPEAMLAFVYGPTWRVPDPSFKYADPPAGIRRLDGWLRGFRTQVSAWTEQHRATPTPIRRSEFAFWVHRQLPAGEAIVDVGCGTGRDALWYARTGRPVRAVDFARSARGVLLSRARRLELEVPFDVVAMGDLRAVMLLGAELARSPHHVYARHLVETLDAAERANLWRLCRMSGRSSFLEVSISGPELPDTVGPGERVDFDALVAEIEAAGGVVEHQEIGPSSDLVGQPDPAVARLRLTWPRRRPTPSQQRSVA</sequence>
<dbReference type="GO" id="GO:0032259">
    <property type="term" value="P:methylation"/>
    <property type="evidence" value="ECO:0007669"/>
    <property type="project" value="UniProtKB-KW"/>
</dbReference>
<keyword evidence="1" id="KW-0489">Methyltransferase</keyword>
<gene>
    <name evidence="1" type="ORF">SAMN05421872_107120</name>
</gene>
<organism evidence="1 2">
    <name type="scientific">Nocardioides lianchengensis</name>
    <dbReference type="NCBI Taxonomy" id="1045774"/>
    <lineage>
        <taxon>Bacteria</taxon>
        <taxon>Bacillati</taxon>
        <taxon>Actinomycetota</taxon>
        <taxon>Actinomycetes</taxon>
        <taxon>Propionibacteriales</taxon>
        <taxon>Nocardioidaceae</taxon>
        <taxon>Nocardioides</taxon>
    </lineage>
</organism>
<protein>
    <submittedName>
        <fullName evidence="1">Predicted RNA methylase</fullName>
    </submittedName>
</protein>
<dbReference type="OrthoDB" id="3780655at2"/>
<accession>A0A1G6TM73</accession>
<dbReference type="RefSeq" id="WP_090856984.1">
    <property type="nucleotide sequence ID" value="NZ_FMZM01000007.1"/>
</dbReference>
<dbReference type="SUPFAM" id="SSF53335">
    <property type="entry name" value="S-adenosyl-L-methionine-dependent methyltransferases"/>
    <property type="match status" value="1"/>
</dbReference>
<evidence type="ECO:0000313" key="1">
    <source>
        <dbReference type="EMBL" id="SDD29954.1"/>
    </source>
</evidence>
<name>A0A1G6TM73_9ACTN</name>
<dbReference type="InterPro" id="IPR029063">
    <property type="entry name" value="SAM-dependent_MTases_sf"/>
</dbReference>
<dbReference type="PANTHER" id="PTHR13627">
    <property type="entry name" value="FUKUTIN RELATED PROTEIN"/>
    <property type="match status" value="1"/>
</dbReference>
<keyword evidence="2" id="KW-1185">Reference proteome</keyword>
<reference evidence="1 2" key="1">
    <citation type="submission" date="2016-10" db="EMBL/GenBank/DDBJ databases">
        <authorList>
            <person name="de Groot N.N."/>
        </authorList>
    </citation>
    <scope>NUCLEOTIDE SEQUENCE [LARGE SCALE GENOMIC DNA]</scope>
    <source>
        <strain evidence="1 2">CGMCC 4.6858</strain>
    </source>
</reference>
<evidence type="ECO:0000313" key="2">
    <source>
        <dbReference type="Proteomes" id="UP000199034"/>
    </source>
</evidence>
<dbReference type="Gene3D" id="3.40.50.150">
    <property type="entry name" value="Vaccinia Virus protein VP39"/>
    <property type="match status" value="1"/>
</dbReference>
<dbReference type="GO" id="GO:0008168">
    <property type="term" value="F:methyltransferase activity"/>
    <property type="evidence" value="ECO:0007669"/>
    <property type="project" value="UniProtKB-KW"/>
</dbReference>
<dbReference type="Proteomes" id="UP000199034">
    <property type="component" value="Unassembled WGS sequence"/>
</dbReference>
<proteinExistence type="predicted"/>
<dbReference type="EMBL" id="FMZM01000007">
    <property type="protein sequence ID" value="SDD29954.1"/>
    <property type="molecule type" value="Genomic_DNA"/>
</dbReference>
<dbReference type="AlphaFoldDB" id="A0A1G6TM73"/>
<dbReference type="CDD" id="cd02440">
    <property type="entry name" value="AdoMet_MTases"/>
    <property type="match status" value="1"/>
</dbReference>
<keyword evidence="1" id="KW-0808">Transferase</keyword>
<dbReference type="InterPro" id="IPR052613">
    <property type="entry name" value="LicD_transferase"/>
</dbReference>
<dbReference type="PANTHER" id="PTHR13627:SF31">
    <property type="entry name" value="RIBITOL 5-PHOSPHATE TRANSFERASE FKRP"/>
    <property type="match status" value="1"/>
</dbReference>
<dbReference type="STRING" id="1045774.SAMN05421872_107120"/>